<dbReference type="Gene3D" id="3.40.350.10">
    <property type="entry name" value="Creatinase/prolidase N-terminal domain"/>
    <property type="match status" value="1"/>
</dbReference>
<dbReference type="EMBL" id="UINC01196282">
    <property type="protein sequence ID" value="SVE13219.1"/>
    <property type="molecule type" value="Genomic_DNA"/>
</dbReference>
<proteinExistence type="predicted"/>
<dbReference type="AlphaFoldDB" id="A0A383B0B2"/>
<reference evidence="1" key="1">
    <citation type="submission" date="2018-05" db="EMBL/GenBank/DDBJ databases">
        <authorList>
            <person name="Lanie J.A."/>
            <person name="Ng W.-L."/>
            <person name="Kazmierczak K.M."/>
            <person name="Andrzejewski T.M."/>
            <person name="Davidsen T.M."/>
            <person name="Wayne K.J."/>
            <person name="Tettelin H."/>
            <person name="Glass J.I."/>
            <person name="Rusch D."/>
            <person name="Podicherti R."/>
            <person name="Tsui H.-C.T."/>
            <person name="Winkler M.E."/>
        </authorList>
    </citation>
    <scope>NUCLEOTIDE SEQUENCE</scope>
</reference>
<dbReference type="InterPro" id="IPR029149">
    <property type="entry name" value="Creatin/AminoP/Spt16_N"/>
</dbReference>
<dbReference type="SUPFAM" id="SSF53092">
    <property type="entry name" value="Creatinase/prolidase N-terminal domain"/>
    <property type="match status" value="1"/>
</dbReference>
<organism evidence="1">
    <name type="scientific">marine metagenome</name>
    <dbReference type="NCBI Taxonomy" id="408172"/>
    <lineage>
        <taxon>unclassified sequences</taxon>
        <taxon>metagenomes</taxon>
        <taxon>ecological metagenomes</taxon>
    </lineage>
</organism>
<sequence length="47" mass="5733">MVENSYWFKRDEFQSRLHRVQRALAEQRQDALLAFLPETVTWITGFF</sequence>
<protein>
    <recommendedName>
        <fullName evidence="2">Creatinase N-terminal domain-containing protein</fullName>
    </recommendedName>
</protein>
<evidence type="ECO:0000313" key="1">
    <source>
        <dbReference type="EMBL" id="SVE13219.1"/>
    </source>
</evidence>
<accession>A0A383B0B2</accession>
<feature type="non-terminal residue" evidence="1">
    <location>
        <position position="47"/>
    </location>
</feature>
<gene>
    <name evidence="1" type="ORF">METZ01_LOCUS466073</name>
</gene>
<evidence type="ECO:0008006" key="2">
    <source>
        <dbReference type="Google" id="ProtNLM"/>
    </source>
</evidence>
<name>A0A383B0B2_9ZZZZ</name>